<dbReference type="SUPFAM" id="SSF56281">
    <property type="entry name" value="Metallo-hydrolase/oxidoreductase"/>
    <property type="match status" value="1"/>
</dbReference>
<dbReference type="SMART" id="SM00849">
    <property type="entry name" value="Lactamase_B"/>
    <property type="match status" value="1"/>
</dbReference>
<gene>
    <name evidence="2" type="ORF">SAMN02910418_01513</name>
</gene>
<evidence type="ECO:0000313" key="2">
    <source>
        <dbReference type="EMBL" id="SEA39792.1"/>
    </source>
</evidence>
<accession>A0A1H4AVX2</accession>
<sequence length="212" mass="22636">MVIVESTEVTITRLVVGSMDNNVYLVRDTESGRVIIIDAADDVEAIVDACQDDFGNVRVERIITTHRHADHIKALGAVAARTASKAFAGVNDAQAIQDATGVVQHPLADGDQIRHGRVIMDVIELVGHTEGGIALILKPLTHPPVVISGDSLFPGGVGKTNSREDFDRLLADVEAKIFAKLPDEAVVLPGHGDATTLGAERGSIPAWRERGW</sequence>
<dbReference type="AlphaFoldDB" id="A0A1H4AVX2"/>
<dbReference type="Proteomes" id="UP000199288">
    <property type="component" value="Unassembled WGS sequence"/>
</dbReference>
<dbReference type="CDD" id="cd06262">
    <property type="entry name" value="metallo-hydrolase-like_MBL-fold"/>
    <property type="match status" value="1"/>
</dbReference>
<protein>
    <submittedName>
        <fullName evidence="2">Glyoxylase, beta-lactamase superfamily II</fullName>
    </submittedName>
</protein>
<evidence type="ECO:0000313" key="3">
    <source>
        <dbReference type="Proteomes" id="UP000199288"/>
    </source>
</evidence>
<proteinExistence type="predicted"/>
<dbReference type="InterPro" id="IPR051453">
    <property type="entry name" value="MBL_Glyoxalase_II"/>
</dbReference>
<dbReference type="RefSeq" id="WP_092564535.1">
    <property type="nucleotide sequence ID" value="NZ_FNQV01000008.1"/>
</dbReference>
<dbReference type="Gene3D" id="3.60.15.10">
    <property type="entry name" value="Ribonuclease Z/Hydroxyacylglutathione hydrolase-like"/>
    <property type="match status" value="1"/>
</dbReference>
<keyword evidence="3" id="KW-1185">Reference proteome</keyword>
<dbReference type="InterPro" id="IPR036866">
    <property type="entry name" value="RibonucZ/Hydroxyglut_hydro"/>
</dbReference>
<organism evidence="2 3">
    <name type="scientific">Bowdeniella nasicola</name>
    <dbReference type="NCBI Taxonomy" id="208480"/>
    <lineage>
        <taxon>Bacteria</taxon>
        <taxon>Bacillati</taxon>
        <taxon>Actinomycetota</taxon>
        <taxon>Actinomycetes</taxon>
        <taxon>Actinomycetales</taxon>
        <taxon>Actinomycetaceae</taxon>
        <taxon>Bowdeniella</taxon>
    </lineage>
</organism>
<feature type="domain" description="Metallo-beta-lactamase" evidence="1">
    <location>
        <begin position="20"/>
        <end position="191"/>
    </location>
</feature>
<dbReference type="OrthoDB" id="9802991at2"/>
<dbReference type="PANTHER" id="PTHR46233:SF1">
    <property type="entry name" value="CONSERVED PROTEIN"/>
    <property type="match status" value="1"/>
</dbReference>
<dbReference type="PANTHER" id="PTHR46233">
    <property type="entry name" value="HYDROXYACYLGLUTATHIONE HYDROLASE GLOC"/>
    <property type="match status" value="1"/>
</dbReference>
<reference evidence="3" key="1">
    <citation type="submission" date="2016-10" db="EMBL/GenBank/DDBJ databases">
        <authorList>
            <person name="Varghese N."/>
            <person name="Submissions S."/>
        </authorList>
    </citation>
    <scope>NUCLEOTIDE SEQUENCE [LARGE SCALE GENOMIC DNA]</scope>
    <source>
        <strain evidence="3">KPR-1</strain>
    </source>
</reference>
<evidence type="ECO:0000259" key="1">
    <source>
        <dbReference type="SMART" id="SM00849"/>
    </source>
</evidence>
<dbReference type="Pfam" id="PF00753">
    <property type="entry name" value="Lactamase_B"/>
    <property type="match status" value="1"/>
</dbReference>
<name>A0A1H4AVX2_9ACTO</name>
<dbReference type="InterPro" id="IPR001279">
    <property type="entry name" value="Metallo-B-lactamas"/>
</dbReference>
<dbReference type="EMBL" id="FNQV01000008">
    <property type="protein sequence ID" value="SEA39792.1"/>
    <property type="molecule type" value="Genomic_DNA"/>
</dbReference>